<dbReference type="Pfam" id="PF01041">
    <property type="entry name" value="DegT_DnrJ_EryC1"/>
    <property type="match status" value="1"/>
</dbReference>
<dbReference type="SUPFAM" id="SSF53383">
    <property type="entry name" value="PLP-dependent transferases"/>
    <property type="match status" value="1"/>
</dbReference>
<dbReference type="PANTHER" id="PTHR30244:SF36">
    <property type="entry name" value="3-OXO-GLUCOSE-6-PHOSPHATE:GLUTAMATE AMINOTRANSFERASE"/>
    <property type="match status" value="1"/>
</dbReference>
<accession>A0ABU0X989</accession>
<name>A0ABU0X989_9PSEU</name>
<dbReference type="InterPro" id="IPR015424">
    <property type="entry name" value="PyrdxlP-dep_Trfase"/>
</dbReference>
<evidence type="ECO:0000313" key="4">
    <source>
        <dbReference type="EMBL" id="MDQ2588703.1"/>
    </source>
</evidence>
<dbReference type="Proteomes" id="UP001225605">
    <property type="component" value="Unassembled WGS sequence"/>
</dbReference>
<organism evidence="4 5">
    <name type="scientific">Saccharothrix yanglingensis</name>
    <dbReference type="NCBI Taxonomy" id="659496"/>
    <lineage>
        <taxon>Bacteria</taxon>
        <taxon>Bacillati</taxon>
        <taxon>Actinomycetota</taxon>
        <taxon>Actinomycetes</taxon>
        <taxon>Pseudonocardiales</taxon>
        <taxon>Pseudonocardiaceae</taxon>
        <taxon>Saccharothrix</taxon>
    </lineage>
</organism>
<sequence>MSGAARNGTTQYVWGYLREYEAERDDVLAAVDAVFGSGQLVLGPAVAGFEEAFAAWHGVAHCVGVDNGTNALVLGLRALGIGAGDEVITVSNTAAPTVVAIDQVGATPVFVDVHEDTYLMDVDQVEAAITPRTRALLPVHLYGQCVDLEALTAVADRHGLPILEDCAQAHGARRNGVLAGTTGRAAAFSFYPTKVLGAYGDAGAVLTSDPEVDANLRRLRYYGMEKVYHVVSTPGYNSRIDEVQAAILTRKLTRLDDYVAGRRAIAARYAEALGGTGLVLPTLAPGNDHVYYVYVVRHPLREKVVEGMREHGVQLNISYPWPVHRQTGFAHLGLGGGSLPVTERLAGEIFSLPMYPSLTVGEQDHVVESLLDVLDRL</sequence>
<dbReference type="Gene3D" id="3.90.1150.10">
    <property type="entry name" value="Aspartate Aminotransferase, domain 1"/>
    <property type="match status" value="1"/>
</dbReference>
<gene>
    <name evidence="4" type="ORF">CKY47_33100</name>
</gene>
<comment type="caution">
    <text evidence="4">The sequence shown here is derived from an EMBL/GenBank/DDBJ whole genome shotgun (WGS) entry which is preliminary data.</text>
</comment>
<reference evidence="4 5" key="1">
    <citation type="submission" date="2017-06" db="EMBL/GenBank/DDBJ databases">
        <title>Cultured bacterium strain Saccharothrix yanglingensis Hhs.015.</title>
        <authorList>
            <person name="Xia Y."/>
        </authorList>
    </citation>
    <scope>NUCLEOTIDE SEQUENCE [LARGE SCALE GENOMIC DNA]</scope>
    <source>
        <strain evidence="4 5">Hhs.015</strain>
    </source>
</reference>
<proteinExistence type="inferred from homology"/>
<evidence type="ECO:0000256" key="2">
    <source>
        <dbReference type="ARBA" id="ARBA00037999"/>
    </source>
</evidence>
<dbReference type="PIRSF" id="PIRSF000390">
    <property type="entry name" value="PLP_StrS"/>
    <property type="match status" value="1"/>
</dbReference>
<evidence type="ECO:0000313" key="5">
    <source>
        <dbReference type="Proteomes" id="UP001225605"/>
    </source>
</evidence>
<dbReference type="PANTHER" id="PTHR30244">
    <property type="entry name" value="TRANSAMINASE"/>
    <property type="match status" value="1"/>
</dbReference>
<dbReference type="Gene3D" id="3.40.640.10">
    <property type="entry name" value="Type I PLP-dependent aspartate aminotransferase-like (Major domain)"/>
    <property type="match status" value="1"/>
</dbReference>
<dbReference type="CDD" id="cd00616">
    <property type="entry name" value="AHBA_syn"/>
    <property type="match status" value="1"/>
</dbReference>
<protein>
    <submittedName>
        <fullName evidence="4">Daunorubicin biosynthesis sensory transduction protein DnrJ</fullName>
    </submittedName>
</protein>
<evidence type="ECO:0000256" key="1">
    <source>
        <dbReference type="ARBA" id="ARBA00022898"/>
    </source>
</evidence>
<comment type="similarity">
    <text evidence="2 3">Belongs to the DegT/DnrJ/EryC1 family.</text>
</comment>
<dbReference type="InterPro" id="IPR015421">
    <property type="entry name" value="PyrdxlP-dep_Trfase_major"/>
</dbReference>
<evidence type="ECO:0000256" key="3">
    <source>
        <dbReference type="RuleBase" id="RU004508"/>
    </source>
</evidence>
<keyword evidence="1 3" id="KW-0663">Pyridoxal phosphate</keyword>
<dbReference type="InterPro" id="IPR015422">
    <property type="entry name" value="PyrdxlP-dep_Trfase_small"/>
</dbReference>
<keyword evidence="5" id="KW-1185">Reference proteome</keyword>
<dbReference type="RefSeq" id="WP_306750359.1">
    <property type="nucleotide sequence ID" value="NZ_NSDM01000021.1"/>
</dbReference>
<dbReference type="InterPro" id="IPR000653">
    <property type="entry name" value="DegT/StrS_aminotransferase"/>
</dbReference>
<dbReference type="EMBL" id="NSDM01000021">
    <property type="protein sequence ID" value="MDQ2588703.1"/>
    <property type="molecule type" value="Genomic_DNA"/>
</dbReference>